<feature type="region of interest" description="Disordered" evidence="1">
    <location>
        <begin position="1"/>
        <end position="91"/>
    </location>
</feature>
<feature type="region of interest" description="Disordered" evidence="1">
    <location>
        <begin position="481"/>
        <end position="791"/>
    </location>
</feature>
<feature type="compositionally biased region" description="Basic and acidic residues" evidence="1">
    <location>
        <begin position="502"/>
        <end position="511"/>
    </location>
</feature>
<accession>A0AAW0CS45</accession>
<feature type="compositionally biased region" description="Basic and acidic residues" evidence="1">
    <location>
        <begin position="170"/>
        <end position="180"/>
    </location>
</feature>
<feature type="compositionally biased region" description="Basic and acidic residues" evidence="1">
    <location>
        <begin position="677"/>
        <end position="701"/>
    </location>
</feature>
<feature type="compositionally biased region" description="Basic and acidic residues" evidence="1">
    <location>
        <begin position="542"/>
        <end position="559"/>
    </location>
</feature>
<feature type="compositionally biased region" description="Basic and acidic residues" evidence="1">
    <location>
        <begin position="774"/>
        <end position="791"/>
    </location>
</feature>
<dbReference type="AlphaFoldDB" id="A0AAW0CS45"/>
<reference evidence="2 3" key="1">
    <citation type="journal article" date="2024" name="J Genomics">
        <title>Draft genome sequencing and assembly of Favolaschia claudopus CIRM-BRFM 2984 isolated from oak limbs.</title>
        <authorList>
            <person name="Navarro D."/>
            <person name="Drula E."/>
            <person name="Chaduli D."/>
            <person name="Cazenave R."/>
            <person name="Ahrendt S."/>
            <person name="Wang J."/>
            <person name="Lipzen A."/>
            <person name="Daum C."/>
            <person name="Barry K."/>
            <person name="Grigoriev I.V."/>
            <person name="Favel A."/>
            <person name="Rosso M.N."/>
            <person name="Martin F."/>
        </authorList>
    </citation>
    <scope>NUCLEOTIDE SEQUENCE [LARGE SCALE GENOMIC DNA]</scope>
    <source>
        <strain evidence="2 3">CIRM-BRFM 2984</strain>
    </source>
</reference>
<dbReference type="Proteomes" id="UP001362999">
    <property type="component" value="Unassembled WGS sequence"/>
</dbReference>
<feature type="compositionally biased region" description="Acidic residues" evidence="1">
    <location>
        <begin position="606"/>
        <end position="620"/>
    </location>
</feature>
<feature type="compositionally biased region" description="Low complexity" evidence="1">
    <location>
        <begin position="596"/>
        <end position="605"/>
    </location>
</feature>
<gene>
    <name evidence="2" type="ORF">R3P38DRAFT_3449049</name>
</gene>
<evidence type="ECO:0000313" key="2">
    <source>
        <dbReference type="EMBL" id="KAK7042644.1"/>
    </source>
</evidence>
<feature type="compositionally biased region" description="Basic and acidic residues" evidence="1">
    <location>
        <begin position="745"/>
        <end position="766"/>
    </location>
</feature>
<name>A0AAW0CS45_9AGAR</name>
<feature type="compositionally biased region" description="Basic residues" evidence="1">
    <location>
        <begin position="1"/>
        <end position="13"/>
    </location>
</feature>
<feature type="compositionally biased region" description="Basic and acidic residues" evidence="1">
    <location>
        <begin position="621"/>
        <end position="635"/>
    </location>
</feature>
<organism evidence="2 3">
    <name type="scientific">Favolaschia claudopus</name>
    <dbReference type="NCBI Taxonomy" id="2862362"/>
    <lineage>
        <taxon>Eukaryota</taxon>
        <taxon>Fungi</taxon>
        <taxon>Dikarya</taxon>
        <taxon>Basidiomycota</taxon>
        <taxon>Agaricomycotina</taxon>
        <taxon>Agaricomycetes</taxon>
        <taxon>Agaricomycetidae</taxon>
        <taxon>Agaricales</taxon>
        <taxon>Marasmiineae</taxon>
        <taxon>Mycenaceae</taxon>
        <taxon>Favolaschia</taxon>
    </lineage>
</organism>
<evidence type="ECO:0000313" key="3">
    <source>
        <dbReference type="Proteomes" id="UP001362999"/>
    </source>
</evidence>
<proteinExistence type="predicted"/>
<comment type="caution">
    <text evidence="2">The sequence shown here is derived from an EMBL/GenBank/DDBJ whole genome shotgun (WGS) entry which is preliminary data.</text>
</comment>
<keyword evidence="3" id="KW-1185">Reference proteome</keyword>
<protein>
    <recommendedName>
        <fullName evidence="4">CCHC-type domain-containing protein</fullName>
    </recommendedName>
</protein>
<feature type="compositionally biased region" description="Low complexity" evidence="1">
    <location>
        <begin position="207"/>
        <end position="226"/>
    </location>
</feature>
<evidence type="ECO:0000256" key="1">
    <source>
        <dbReference type="SAM" id="MobiDB-lite"/>
    </source>
</evidence>
<feature type="compositionally biased region" description="Basic residues" evidence="1">
    <location>
        <begin position="655"/>
        <end position="669"/>
    </location>
</feature>
<sequence>MGTKSKTKTRKPKQAATTTPVNHPPTPEIVLDHDDGDPPSSREIANTSSASMAAVRTPPAHQSSSLTPLPPGYAVSDPLRSASWTPPAASTPLLAPFANRLSVVSSSSPLGTALQSPAQITGSVQYSTSGMRKTTTTGSLSSSKNNGSHRKTTVEEVDDVDDSPAVKAARALEKKLENSGEHTVSVRSHSSSRSRKATEPLGSARQPSTLPISPLLPSHSSESISPVVNGTRHDVSYPASPYAAASILEEYDGSEMGDEARAKRRDDKRRALLNTIPRGSSLAAEIPLPPSDARASESEFEVRSLTSRTARRLRDEALARERAIYDDTSEGRRRRDDRLSGLKRLKELRIQQDEEYARELQSIMAAEATQNDLQIAERLQRQQYEEDTQSILRSQQDAAEDEEKARVAEEIARATREAAHARRVELELKRKERDAQYEAEQERVRKEEELSVPLPLKDRIILQRWRETDLKQRGTTRYRDQGIGWDAKGAPIEIGPAPTKRSSIDPEEKPVVNRKVSASKPAAVTDADEAARPVKKPARPSPGDEDKPEKKEESSRKIETQQPKKAAAQTVKSSPKDEGTDFYLKSGTAPKKSEPSDGGDSSSGSDSDESDSSSDSDSDSDESRSSRGTYRRESTYSRSEPTDSALESDSDDSRKKKKNKKKNKKRRKGRDNSMQNEPRKRDFRPDNARIIPKDAPRHGGRDGGGYQGNNPRPYPKPSQGAKPPVPQAGPSKKAPVCYKCGGPHYRNECTQDKPRAPIMYHGREIVDDNEEDERGTHPSSDKPTTESSVEHLKQMADEDGDVDDENVDANIPSMKTMSNVIISLRMMTYLA</sequence>
<feature type="region of interest" description="Disordered" evidence="1">
    <location>
        <begin position="124"/>
        <end position="229"/>
    </location>
</feature>
<evidence type="ECO:0008006" key="4">
    <source>
        <dbReference type="Google" id="ProtNLM"/>
    </source>
</evidence>
<feature type="compositionally biased region" description="Low complexity" evidence="1">
    <location>
        <begin position="133"/>
        <end position="146"/>
    </location>
</feature>
<dbReference type="EMBL" id="JAWWNJ010000013">
    <property type="protein sequence ID" value="KAK7042644.1"/>
    <property type="molecule type" value="Genomic_DNA"/>
</dbReference>